<dbReference type="PANTHER" id="PTHR34293">
    <property type="entry name" value="HTH-TYPE TRANSCRIPTIONAL REGULATOR TRMBL2"/>
    <property type="match status" value="1"/>
</dbReference>
<dbReference type="SUPFAM" id="SSF56024">
    <property type="entry name" value="Phospholipase D/nuclease"/>
    <property type="match status" value="1"/>
</dbReference>
<keyword evidence="5" id="KW-1185">Reference proteome</keyword>
<evidence type="ECO:0000256" key="1">
    <source>
        <dbReference type="ARBA" id="ARBA00007287"/>
    </source>
</evidence>
<dbReference type="InterPro" id="IPR051797">
    <property type="entry name" value="TrmB-like"/>
</dbReference>
<dbReference type="PANTHER" id="PTHR34293:SF1">
    <property type="entry name" value="HTH-TYPE TRANSCRIPTIONAL REGULATOR TRMBL2"/>
    <property type="match status" value="1"/>
</dbReference>
<dbReference type="Pfam" id="PF11495">
    <property type="entry name" value="Regulator_TrmB"/>
    <property type="match status" value="1"/>
</dbReference>
<dbReference type="eggNOG" id="arCOG02037">
    <property type="taxonomic scope" value="Archaea"/>
</dbReference>
<dbReference type="InterPro" id="IPR002831">
    <property type="entry name" value="Tscrpt_reg_TrmB_N"/>
</dbReference>
<dbReference type="Pfam" id="PF01978">
    <property type="entry name" value="TrmB"/>
    <property type="match status" value="1"/>
</dbReference>
<proteinExistence type="inferred from homology"/>
<reference evidence="4 5" key="2">
    <citation type="journal article" date="2014" name="Int. J. Syst. Evol. Microbiol.">
        <title>Methanobacterium paludis sp. nov. and a novel strain of Methanobacterium lacus isolated from northern peatlands.</title>
        <authorList>
            <person name="Cadillo-Quiroz H."/>
            <person name="Brauer S.L."/>
            <person name="Goodson N."/>
            <person name="Yavitt J.B."/>
            <person name="Zinder S.H."/>
        </authorList>
    </citation>
    <scope>NUCLEOTIDE SEQUENCE [LARGE SCALE GENOMIC DNA]</scope>
    <source>
        <strain evidence="4 5">AL-21</strain>
    </source>
</reference>
<reference evidence="5" key="1">
    <citation type="submission" date="2011-02" db="EMBL/GenBank/DDBJ databases">
        <title>Complete sequence of Methanobacterium sp. AL-21.</title>
        <authorList>
            <consortium name="US DOE Joint Genome Institute"/>
            <person name="Lucas S."/>
            <person name="Copeland A."/>
            <person name="Lapidus A."/>
            <person name="Cheng J.-F."/>
            <person name="Goodwin L."/>
            <person name="Pitluck S."/>
            <person name="Chertkov O."/>
            <person name="Detter J.C."/>
            <person name="Han C."/>
            <person name="Tapia R."/>
            <person name="Land M."/>
            <person name="Hauser L."/>
            <person name="Kyrpides N."/>
            <person name="Ivanova N."/>
            <person name="Mikhailova N."/>
            <person name="Pagani I."/>
            <person name="Cadillo-Quiroz H."/>
            <person name="Imachi H."/>
            <person name="Zinder S."/>
            <person name="Liu W."/>
            <person name="Woyke T."/>
        </authorList>
    </citation>
    <scope>NUCLEOTIDE SEQUENCE [LARGE SCALE GENOMIC DNA]</scope>
    <source>
        <strain evidence="5">AL-21</strain>
    </source>
</reference>
<protein>
    <submittedName>
        <fullName evidence="4">Transcriptional regulator, TrmB</fullName>
    </submittedName>
</protein>
<dbReference type="EMBL" id="CP002551">
    <property type="protein sequence ID" value="ADZ09698.1"/>
    <property type="molecule type" value="Genomic_DNA"/>
</dbReference>
<evidence type="ECO:0000313" key="4">
    <source>
        <dbReference type="EMBL" id="ADZ09698.1"/>
    </source>
</evidence>
<evidence type="ECO:0000313" key="5">
    <source>
        <dbReference type="Proteomes" id="UP000007490"/>
    </source>
</evidence>
<accession>F0T8E7</accession>
<name>F0T8E7_METLA</name>
<dbReference type="Gene3D" id="3.30.870.10">
    <property type="entry name" value="Endonuclease Chain A"/>
    <property type="match status" value="1"/>
</dbReference>
<dbReference type="STRING" id="877455.Metbo_1461"/>
<dbReference type="InterPro" id="IPR021586">
    <property type="entry name" value="Tscrpt_reg_TrmB_C"/>
</dbReference>
<feature type="domain" description="Transcription regulator TrmB C-terminal" evidence="3">
    <location>
        <begin position="122"/>
        <end position="258"/>
    </location>
</feature>
<feature type="domain" description="Transcription regulator TrmB N-terminal" evidence="2">
    <location>
        <begin position="19"/>
        <end position="85"/>
    </location>
</feature>
<dbReference type="InterPro" id="IPR036388">
    <property type="entry name" value="WH-like_DNA-bd_sf"/>
</dbReference>
<dbReference type="HOGENOM" id="CLU_072493_0_1_2"/>
<dbReference type="Proteomes" id="UP000007490">
    <property type="component" value="Chromosome"/>
</dbReference>
<dbReference type="KEGG" id="mel:Metbo_1461"/>
<evidence type="ECO:0000259" key="2">
    <source>
        <dbReference type="Pfam" id="PF01978"/>
    </source>
</evidence>
<comment type="similarity">
    <text evidence="1">Belongs to the transcriptional regulator TrmB family.</text>
</comment>
<dbReference type="CDD" id="cd09124">
    <property type="entry name" value="PLDc_like_TrmB_middle"/>
    <property type="match status" value="1"/>
</dbReference>
<sequence>MDFNGGFKISVNRNTVTALKNLGLSDYEIKAYVANISLVSATASEISLASNVPRSKIYEVLKSLAKKDFVEIESGKPLKFNAIPPHEIIGKSRKQFNENLDEAEAELNQIYEKQIPNVPAPLWLIHGPDKILKKEVEIISRAKKSIYIIAGLLFKDEIPDLKDSLDKAINRGVHVKIILSPFYNDGGDVDLECIRGLECEIKTLNVPLVKVIIRDDKEMLMGVAKIEDKKIMSSSAIGIWNQYTELVEAIEGLYNFIWTTELFNKP</sequence>
<dbReference type="InterPro" id="IPR036390">
    <property type="entry name" value="WH_DNA-bd_sf"/>
</dbReference>
<gene>
    <name evidence="4" type="ordered locus">Metbo_1461</name>
</gene>
<evidence type="ECO:0000259" key="3">
    <source>
        <dbReference type="Pfam" id="PF11495"/>
    </source>
</evidence>
<dbReference type="Gene3D" id="1.10.10.10">
    <property type="entry name" value="Winged helix-like DNA-binding domain superfamily/Winged helix DNA-binding domain"/>
    <property type="match status" value="1"/>
</dbReference>
<dbReference type="AlphaFoldDB" id="F0T8E7"/>
<dbReference type="SUPFAM" id="SSF46785">
    <property type="entry name" value="Winged helix' DNA-binding domain"/>
    <property type="match status" value="1"/>
</dbReference>
<organism evidence="4 5">
    <name type="scientific">Methanobacterium lacus (strain AL-21)</name>
    <dbReference type="NCBI Taxonomy" id="877455"/>
    <lineage>
        <taxon>Archaea</taxon>
        <taxon>Methanobacteriati</taxon>
        <taxon>Methanobacteriota</taxon>
        <taxon>Methanomada group</taxon>
        <taxon>Methanobacteria</taxon>
        <taxon>Methanobacteriales</taxon>
        <taxon>Methanobacteriaceae</taxon>
        <taxon>Methanobacterium</taxon>
    </lineage>
</organism>